<sequence length="612" mass="66088">MEDPRRSAGDPALEPARAELAEARRAVADEDWRHAAAHVATALAAAPALPEAHELLALLAARTGGGLDLFPLDPHAFIGTVVARGHLLAAAGMPAEGLALLAAASGHDPAADWAGVPWVSDPALGDRVDPGTLARITMQLCTAVADPAAEDEIPPLRPYLTAVRHTLAVNPRHALLLGAGSALARRLGEVRLAVEWAKRGAAAEPSKLAEIWLGYAYRSDGRIRDSIAALRRAVDHDPDDLSVYADIAGTLADHGRLTEALRWTDRALERDPTFDCAVHTAHRLRYRHDGDLAHLVRLADFQRHHPDDTHQHTDLAECCSDQPWLGRVPAAGDVVLDALRQVLSSDLAVGSQLRLSSLEAPSALRTLASVAPELSVAVDDVPTPDIREPRRADGRTLWRYDGTSAAPALAPPSPAAAERLRELAHPVWPHPPAAYDAAIGLAAVDAGDLLALLVHPPAAPDTEVGRALAEHDPALWVRCTQVWACLGLLHHRTDEPWETSARRRLLVELVWGIEDWVTEAALFALVTNAWVEPAVRADVARVVAERLADVARVGTHRPVSIAWSVAQLALATPDLDAPARDVARTIIEGAELHWVAPRQRRPSKLRRWLRRR</sequence>
<comment type="caution">
    <text evidence="2">The sequence shown here is derived from an EMBL/GenBank/DDBJ whole genome shotgun (WGS) entry which is preliminary data.</text>
</comment>
<dbReference type="Gene3D" id="1.25.40.10">
    <property type="entry name" value="Tetratricopeptide repeat domain"/>
    <property type="match status" value="1"/>
</dbReference>
<dbReference type="InterPro" id="IPR019734">
    <property type="entry name" value="TPR_rpt"/>
</dbReference>
<gene>
    <name evidence="2" type="ORF">Sya03_04140</name>
</gene>
<dbReference type="AlphaFoldDB" id="A0A8J4DG09"/>
<evidence type="ECO:0008006" key="4">
    <source>
        <dbReference type="Google" id="ProtNLM"/>
    </source>
</evidence>
<keyword evidence="1" id="KW-0802">TPR repeat</keyword>
<reference evidence="2" key="1">
    <citation type="submission" date="2021-01" db="EMBL/GenBank/DDBJ databases">
        <title>Whole genome shotgun sequence of Spirilliplanes yamanashiensis NBRC 15828.</title>
        <authorList>
            <person name="Komaki H."/>
            <person name="Tamura T."/>
        </authorList>
    </citation>
    <scope>NUCLEOTIDE SEQUENCE</scope>
    <source>
        <strain evidence="2">NBRC 15828</strain>
    </source>
</reference>
<proteinExistence type="predicted"/>
<feature type="repeat" description="TPR" evidence="1">
    <location>
        <begin position="207"/>
        <end position="240"/>
    </location>
</feature>
<dbReference type="Proteomes" id="UP000652013">
    <property type="component" value="Unassembled WGS sequence"/>
</dbReference>
<evidence type="ECO:0000313" key="3">
    <source>
        <dbReference type="Proteomes" id="UP000652013"/>
    </source>
</evidence>
<dbReference type="SUPFAM" id="SSF48452">
    <property type="entry name" value="TPR-like"/>
    <property type="match status" value="1"/>
</dbReference>
<dbReference type="EMBL" id="BOOY01000002">
    <property type="protein sequence ID" value="GIJ01062.1"/>
    <property type="molecule type" value="Genomic_DNA"/>
</dbReference>
<evidence type="ECO:0000313" key="2">
    <source>
        <dbReference type="EMBL" id="GIJ01062.1"/>
    </source>
</evidence>
<accession>A0A8J4DG09</accession>
<keyword evidence="3" id="KW-1185">Reference proteome</keyword>
<protein>
    <recommendedName>
        <fullName evidence="4">Tetratricopeptide repeat protein</fullName>
    </recommendedName>
</protein>
<dbReference type="PROSITE" id="PS50005">
    <property type="entry name" value="TPR"/>
    <property type="match status" value="1"/>
</dbReference>
<dbReference type="InterPro" id="IPR011990">
    <property type="entry name" value="TPR-like_helical_dom_sf"/>
</dbReference>
<name>A0A8J4DG09_9ACTN</name>
<organism evidence="2 3">
    <name type="scientific">Spirilliplanes yamanashiensis</name>
    <dbReference type="NCBI Taxonomy" id="42233"/>
    <lineage>
        <taxon>Bacteria</taxon>
        <taxon>Bacillati</taxon>
        <taxon>Actinomycetota</taxon>
        <taxon>Actinomycetes</taxon>
        <taxon>Micromonosporales</taxon>
        <taxon>Micromonosporaceae</taxon>
        <taxon>Spirilliplanes</taxon>
    </lineage>
</organism>
<dbReference type="RefSeq" id="WP_203936387.1">
    <property type="nucleotide sequence ID" value="NZ_BAAAGJ010000005.1"/>
</dbReference>
<dbReference type="Pfam" id="PF14559">
    <property type="entry name" value="TPR_19"/>
    <property type="match status" value="1"/>
</dbReference>
<evidence type="ECO:0000256" key="1">
    <source>
        <dbReference type="PROSITE-ProRule" id="PRU00339"/>
    </source>
</evidence>